<dbReference type="PANTHER" id="PTHR12128">
    <property type="entry name" value="DIHYDRODIPICOLINATE SYNTHASE"/>
    <property type="match status" value="1"/>
</dbReference>
<dbReference type="Pfam" id="PF00701">
    <property type="entry name" value="DHDPS"/>
    <property type="match status" value="1"/>
</dbReference>
<evidence type="ECO:0000256" key="4">
    <source>
        <dbReference type="PIRSR" id="PIRSR001365-1"/>
    </source>
</evidence>
<proteinExistence type="inferred from homology"/>
<feature type="active site" description="Schiff-base intermediate with substrate" evidence="4">
    <location>
        <position position="172"/>
    </location>
</feature>
<dbReference type="Gene3D" id="3.20.20.70">
    <property type="entry name" value="Aldolase class I"/>
    <property type="match status" value="1"/>
</dbReference>
<accession>A0A5C4T9H7</accession>
<protein>
    <submittedName>
        <fullName evidence="6">Dihydrodipicolinate synthase family protein</fullName>
    </submittedName>
</protein>
<keyword evidence="2 3" id="KW-0456">Lyase</keyword>
<evidence type="ECO:0000256" key="3">
    <source>
        <dbReference type="PIRNR" id="PIRNR001365"/>
    </source>
</evidence>
<evidence type="ECO:0000256" key="1">
    <source>
        <dbReference type="ARBA" id="ARBA00007592"/>
    </source>
</evidence>
<dbReference type="InterPro" id="IPR002220">
    <property type="entry name" value="DapA-like"/>
</dbReference>
<evidence type="ECO:0000313" key="6">
    <source>
        <dbReference type="EMBL" id="TNJ65641.1"/>
    </source>
</evidence>
<dbReference type="Proteomes" id="UP000307943">
    <property type="component" value="Unassembled WGS sequence"/>
</dbReference>
<dbReference type="OrthoDB" id="9796205at2"/>
<name>A0A5C4T9H7_9BACL</name>
<gene>
    <name evidence="6" type="ORF">FE784_14565</name>
</gene>
<feature type="active site" description="Proton donor/acceptor" evidence="4">
    <location>
        <position position="144"/>
    </location>
</feature>
<dbReference type="RefSeq" id="WP_139602934.1">
    <property type="nucleotide sequence ID" value="NZ_VDCQ01000017.1"/>
</dbReference>
<evidence type="ECO:0000313" key="7">
    <source>
        <dbReference type="Proteomes" id="UP000307943"/>
    </source>
</evidence>
<keyword evidence="7" id="KW-1185">Reference proteome</keyword>
<dbReference type="SMART" id="SM01130">
    <property type="entry name" value="DHDPS"/>
    <property type="match status" value="1"/>
</dbReference>
<organism evidence="6 7">
    <name type="scientific">Paenibacillus hemerocallicola</name>
    <dbReference type="NCBI Taxonomy" id="1172614"/>
    <lineage>
        <taxon>Bacteria</taxon>
        <taxon>Bacillati</taxon>
        <taxon>Bacillota</taxon>
        <taxon>Bacilli</taxon>
        <taxon>Bacillales</taxon>
        <taxon>Paenibacillaceae</taxon>
        <taxon>Paenibacillus</taxon>
    </lineage>
</organism>
<dbReference type="PIRSF" id="PIRSF001365">
    <property type="entry name" value="DHDPS"/>
    <property type="match status" value="1"/>
</dbReference>
<sequence>MSSNGSLMAAARFRGVYALLLTPFLQNKEIDWNGYDRYVDWQLSKRPDGIFAVCGSSEMELLSMRERLDLARRAAARAGGVPVLATGNVHEDPGEHEEELARMAETGVSGIVLIPPGHMGEDQSRLEHYFARLAELSPLPVFLYECPLASPRHVASDVYGRLARQHGIVGIKDTTCTPEGIRAKIESATGSLVFQANMSYLRESVLDGAQGIMATTGSAAVDAVLAYWRAETNGDTAAAEAAHELLVFLDAVLGKGYPATAKHLVNMRGIPMETVTRKSKGMNASAAQGMAIWWRAAQRALGLT</sequence>
<dbReference type="InterPro" id="IPR013785">
    <property type="entry name" value="Aldolase_TIM"/>
</dbReference>
<dbReference type="CDD" id="cd00408">
    <property type="entry name" value="DHDPS-like"/>
    <property type="match status" value="1"/>
</dbReference>
<dbReference type="AlphaFoldDB" id="A0A5C4T9H7"/>
<dbReference type="PANTHER" id="PTHR12128:SF66">
    <property type="entry name" value="4-HYDROXY-2-OXOGLUTARATE ALDOLASE, MITOCHONDRIAL"/>
    <property type="match status" value="1"/>
</dbReference>
<feature type="binding site" evidence="5">
    <location>
        <position position="213"/>
    </location>
    <ligand>
        <name>pyruvate</name>
        <dbReference type="ChEBI" id="CHEBI:15361"/>
    </ligand>
</feature>
<comment type="caution">
    <text evidence="6">The sequence shown here is derived from an EMBL/GenBank/DDBJ whole genome shotgun (WGS) entry which is preliminary data.</text>
</comment>
<dbReference type="SUPFAM" id="SSF51569">
    <property type="entry name" value="Aldolase"/>
    <property type="match status" value="1"/>
</dbReference>
<evidence type="ECO:0000256" key="5">
    <source>
        <dbReference type="PIRSR" id="PIRSR001365-2"/>
    </source>
</evidence>
<comment type="similarity">
    <text evidence="1 3">Belongs to the DapA family.</text>
</comment>
<reference evidence="6 7" key="1">
    <citation type="submission" date="2019-05" db="EMBL/GenBank/DDBJ databases">
        <title>We sequenced the genome of Paenibacillus hemerocallicola KCTC 33185 for further insight into its adaptation and study the phylogeny of Paenibacillus.</title>
        <authorList>
            <person name="Narsing Rao M.P."/>
        </authorList>
    </citation>
    <scope>NUCLEOTIDE SEQUENCE [LARGE SCALE GENOMIC DNA]</scope>
    <source>
        <strain evidence="6 7">KCTC 33185</strain>
    </source>
</reference>
<dbReference type="GO" id="GO:0008840">
    <property type="term" value="F:4-hydroxy-tetrahydrodipicolinate synthase activity"/>
    <property type="evidence" value="ECO:0007669"/>
    <property type="project" value="TreeGrafter"/>
</dbReference>
<evidence type="ECO:0000256" key="2">
    <source>
        <dbReference type="ARBA" id="ARBA00023239"/>
    </source>
</evidence>
<dbReference type="EMBL" id="VDCQ01000017">
    <property type="protein sequence ID" value="TNJ65641.1"/>
    <property type="molecule type" value="Genomic_DNA"/>
</dbReference>